<keyword evidence="2" id="KW-1185">Reference proteome</keyword>
<evidence type="ECO:0000313" key="1">
    <source>
        <dbReference type="EMBL" id="CZS95553.1"/>
    </source>
</evidence>
<protein>
    <submittedName>
        <fullName evidence="1">Uncharacterized protein</fullName>
    </submittedName>
</protein>
<dbReference type="AlphaFoldDB" id="A0A1E1KBY5"/>
<proteinExistence type="predicted"/>
<sequence>MTWARWGMQPQPDAPLSLYVEVRFTKNVGFSNLVSGGID</sequence>
<dbReference type="Proteomes" id="UP000178912">
    <property type="component" value="Unassembled WGS sequence"/>
</dbReference>
<name>A0A1E1KBY5_9HELO</name>
<dbReference type="EMBL" id="FJUX01000022">
    <property type="protein sequence ID" value="CZS95553.1"/>
    <property type="molecule type" value="Genomic_DNA"/>
</dbReference>
<reference evidence="2" key="1">
    <citation type="submission" date="2016-03" db="EMBL/GenBank/DDBJ databases">
        <authorList>
            <person name="Guldener U."/>
        </authorList>
    </citation>
    <scope>NUCLEOTIDE SEQUENCE [LARGE SCALE GENOMIC DNA]</scope>
    <source>
        <strain evidence="2">04CH-RAC-A.6.1</strain>
    </source>
</reference>
<accession>A0A1E1KBY5</accession>
<gene>
    <name evidence="1" type="ORF">RAG0_05147</name>
</gene>
<organism evidence="1 2">
    <name type="scientific">Rhynchosporium agropyri</name>
    <dbReference type="NCBI Taxonomy" id="914238"/>
    <lineage>
        <taxon>Eukaryota</taxon>
        <taxon>Fungi</taxon>
        <taxon>Dikarya</taxon>
        <taxon>Ascomycota</taxon>
        <taxon>Pezizomycotina</taxon>
        <taxon>Leotiomycetes</taxon>
        <taxon>Helotiales</taxon>
        <taxon>Ploettnerulaceae</taxon>
        <taxon>Rhynchosporium</taxon>
    </lineage>
</organism>
<evidence type="ECO:0000313" key="2">
    <source>
        <dbReference type="Proteomes" id="UP000178912"/>
    </source>
</evidence>